<sequence>MERPSPPNGSLGGPPPNGSPGGPPPNGSPPPFGSGPPSGAPPGMSPSGAPPGMSLNGSMPPQGGIILNDSIPLSGNPPMGGILDGSALPSGQRSSNSTISTELRLIGASSFLTLTILSLLANFLLLAVFIKGYKKFKTMPFFIIAFQMLISDFMGLIVDVVLVVPITFAGYDNIILNLYVIKIEPIGHSLFKISKCI</sequence>
<keyword evidence="3" id="KW-1185">Reference proteome</keyword>
<evidence type="ECO:0000256" key="2">
    <source>
        <dbReference type="SAM" id="Phobius"/>
    </source>
</evidence>
<protein>
    <submittedName>
        <fullName evidence="4">G-protein coupled receptors family 1 profile domain-containing protein</fullName>
    </submittedName>
</protein>
<dbReference type="SUPFAM" id="SSF81321">
    <property type="entry name" value="Family A G protein-coupled receptor-like"/>
    <property type="match status" value="1"/>
</dbReference>
<accession>A0A914DCT9</accession>
<evidence type="ECO:0000313" key="3">
    <source>
        <dbReference type="Proteomes" id="UP000887540"/>
    </source>
</evidence>
<organism evidence="3 4">
    <name type="scientific">Acrobeloides nanus</name>
    <dbReference type="NCBI Taxonomy" id="290746"/>
    <lineage>
        <taxon>Eukaryota</taxon>
        <taxon>Metazoa</taxon>
        <taxon>Ecdysozoa</taxon>
        <taxon>Nematoda</taxon>
        <taxon>Chromadorea</taxon>
        <taxon>Rhabditida</taxon>
        <taxon>Tylenchina</taxon>
        <taxon>Cephalobomorpha</taxon>
        <taxon>Cephaloboidea</taxon>
        <taxon>Cephalobidae</taxon>
        <taxon>Acrobeloides</taxon>
    </lineage>
</organism>
<feature type="transmembrane region" description="Helical" evidence="2">
    <location>
        <begin position="141"/>
        <end position="168"/>
    </location>
</feature>
<feature type="compositionally biased region" description="Low complexity" evidence="1">
    <location>
        <begin position="45"/>
        <end position="55"/>
    </location>
</feature>
<name>A0A914DCT9_9BILA</name>
<dbReference type="WBParaSite" id="ACRNAN_scaffold2349.g8019.t1">
    <property type="protein sequence ID" value="ACRNAN_scaffold2349.g8019.t1"/>
    <property type="gene ID" value="ACRNAN_scaffold2349.g8019"/>
</dbReference>
<evidence type="ECO:0000256" key="1">
    <source>
        <dbReference type="SAM" id="MobiDB-lite"/>
    </source>
</evidence>
<keyword evidence="2" id="KW-1133">Transmembrane helix</keyword>
<reference evidence="4" key="1">
    <citation type="submission" date="2022-11" db="UniProtKB">
        <authorList>
            <consortium name="WormBaseParasite"/>
        </authorList>
    </citation>
    <scope>IDENTIFICATION</scope>
</reference>
<feature type="compositionally biased region" description="Pro residues" evidence="1">
    <location>
        <begin position="1"/>
        <end position="44"/>
    </location>
</feature>
<evidence type="ECO:0000313" key="4">
    <source>
        <dbReference type="WBParaSite" id="ACRNAN_scaffold2349.g8019.t1"/>
    </source>
</evidence>
<proteinExistence type="predicted"/>
<dbReference type="AlphaFoldDB" id="A0A914DCT9"/>
<feature type="transmembrane region" description="Helical" evidence="2">
    <location>
        <begin position="105"/>
        <end position="129"/>
    </location>
</feature>
<dbReference type="Proteomes" id="UP000887540">
    <property type="component" value="Unplaced"/>
</dbReference>
<feature type="region of interest" description="Disordered" evidence="1">
    <location>
        <begin position="1"/>
        <end position="61"/>
    </location>
</feature>
<keyword evidence="2" id="KW-0812">Transmembrane</keyword>
<keyword evidence="2" id="KW-0472">Membrane</keyword>